<evidence type="ECO:0000313" key="1">
    <source>
        <dbReference type="EMBL" id="DAF57258.1"/>
    </source>
</evidence>
<name>A0A8S5T3A4_9CAUD</name>
<proteinExistence type="predicted"/>
<sequence>MSILKSLLQRLLETRTTPELAGHNAMPSSEEIKLTPSSTSKEVWGDVCTGTAPSDGYIRMSFTATSSESLGSARSFGAVVFSTPQMKGDIVSVICPVAKGTTFAMSVRNADNITCSFVKPIGSIVWGGVEFLPGGLYYA</sequence>
<reference evidence="1" key="1">
    <citation type="journal article" date="2021" name="Proc. Natl. Acad. Sci. U.S.A.">
        <title>A Catalog of Tens of Thousands of Viruses from Human Metagenomes Reveals Hidden Associations with Chronic Diseases.</title>
        <authorList>
            <person name="Tisza M.J."/>
            <person name="Buck C.B."/>
        </authorList>
    </citation>
    <scope>NUCLEOTIDE SEQUENCE</scope>
    <source>
        <strain evidence="1">Ct5ra14</strain>
    </source>
</reference>
<accession>A0A8S5T3A4</accession>
<protein>
    <submittedName>
        <fullName evidence="1">Uncharacterized protein</fullName>
    </submittedName>
</protein>
<dbReference type="EMBL" id="BK032730">
    <property type="protein sequence ID" value="DAF57258.1"/>
    <property type="molecule type" value="Genomic_DNA"/>
</dbReference>
<organism evidence="1">
    <name type="scientific">Myoviridae sp. ct5ra14</name>
    <dbReference type="NCBI Taxonomy" id="2827659"/>
    <lineage>
        <taxon>Viruses</taxon>
        <taxon>Duplodnaviria</taxon>
        <taxon>Heunggongvirae</taxon>
        <taxon>Uroviricota</taxon>
        <taxon>Caudoviricetes</taxon>
    </lineage>
</organism>